<keyword evidence="3" id="KW-0804">Transcription</keyword>
<keyword evidence="1" id="KW-0805">Transcription regulation</keyword>
<evidence type="ECO:0000259" key="5">
    <source>
        <dbReference type="PROSITE" id="PS51118"/>
    </source>
</evidence>
<evidence type="ECO:0000256" key="3">
    <source>
        <dbReference type="ARBA" id="ARBA00023163"/>
    </source>
</evidence>
<feature type="domain" description="HTH hxlR-type" evidence="5">
    <location>
        <begin position="12"/>
        <end position="110"/>
    </location>
</feature>
<accession>A0A2Y8ZTR5</accession>
<evidence type="ECO:0000313" key="6">
    <source>
        <dbReference type="EMBL" id="SSA35384.1"/>
    </source>
</evidence>
<organism evidence="6 7">
    <name type="scientific">Branchiibius hedensis</name>
    <dbReference type="NCBI Taxonomy" id="672460"/>
    <lineage>
        <taxon>Bacteria</taxon>
        <taxon>Bacillati</taxon>
        <taxon>Actinomycetota</taxon>
        <taxon>Actinomycetes</taxon>
        <taxon>Micrococcales</taxon>
        <taxon>Dermacoccaceae</taxon>
        <taxon>Branchiibius</taxon>
    </lineage>
</organism>
<dbReference type="PROSITE" id="PS51118">
    <property type="entry name" value="HTH_HXLR"/>
    <property type="match status" value="1"/>
</dbReference>
<dbReference type="EMBL" id="UESZ01000001">
    <property type="protein sequence ID" value="SSA35384.1"/>
    <property type="molecule type" value="Genomic_DNA"/>
</dbReference>
<gene>
    <name evidence="6" type="ORF">SAMN04489750_2738</name>
</gene>
<keyword evidence="7" id="KW-1185">Reference proteome</keyword>
<sequence length="134" mass="14871">MAKAYDVMAPTCPSRVVLHRIGARWTVFVVTALADGPLRFTELKRHIAGITPKVLTETLRALEYDGLVARVDKGGHPPYVEYRLTALGRSLLEPLSAVREWAETHVPQVERANRLSDDRAASTPPEATARSRRS</sequence>
<dbReference type="PANTHER" id="PTHR33204:SF37">
    <property type="entry name" value="HTH-TYPE TRANSCRIPTIONAL REGULATOR YODB"/>
    <property type="match status" value="1"/>
</dbReference>
<dbReference type="Pfam" id="PF01638">
    <property type="entry name" value="HxlR"/>
    <property type="match status" value="1"/>
</dbReference>
<feature type="region of interest" description="Disordered" evidence="4">
    <location>
        <begin position="109"/>
        <end position="134"/>
    </location>
</feature>
<dbReference type="RefSeq" id="WP_109686611.1">
    <property type="nucleotide sequence ID" value="NZ_QGDN01000001.1"/>
</dbReference>
<dbReference type="Gene3D" id="1.10.10.10">
    <property type="entry name" value="Winged helix-like DNA-binding domain superfamily/Winged helix DNA-binding domain"/>
    <property type="match status" value="1"/>
</dbReference>
<evidence type="ECO:0000256" key="4">
    <source>
        <dbReference type="SAM" id="MobiDB-lite"/>
    </source>
</evidence>
<name>A0A2Y8ZTR5_9MICO</name>
<dbReference type="InterPro" id="IPR002577">
    <property type="entry name" value="HTH_HxlR"/>
</dbReference>
<feature type="compositionally biased region" description="Basic and acidic residues" evidence="4">
    <location>
        <begin position="111"/>
        <end position="120"/>
    </location>
</feature>
<dbReference type="PANTHER" id="PTHR33204">
    <property type="entry name" value="TRANSCRIPTIONAL REGULATOR, MARR FAMILY"/>
    <property type="match status" value="1"/>
</dbReference>
<dbReference type="InterPro" id="IPR036390">
    <property type="entry name" value="WH_DNA-bd_sf"/>
</dbReference>
<keyword evidence="2 6" id="KW-0238">DNA-binding</keyword>
<evidence type="ECO:0000313" key="7">
    <source>
        <dbReference type="Proteomes" id="UP000250028"/>
    </source>
</evidence>
<protein>
    <submittedName>
        <fullName evidence="6">DNA-binding transcriptional regulator, HxlR family</fullName>
    </submittedName>
</protein>
<dbReference type="Proteomes" id="UP000250028">
    <property type="component" value="Unassembled WGS sequence"/>
</dbReference>
<proteinExistence type="predicted"/>
<reference evidence="7" key="1">
    <citation type="submission" date="2016-10" db="EMBL/GenBank/DDBJ databases">
        <authorList>
            <person name="Varghese N."/>
            <person name="Submissions S."/>
        </authorList>
    </citation>
    <scope>NUCLEOTIDE SEQUENCE [LARGE SCALE GENOMIC DNA]</scope>
    <source>
        <strain evidence="7">DSM 22951</strain>
    </source>
</reference>
<evidence type="ECO:0000256" key="1">
    <source>
        <dbReference type="ARBA" id="ARBA00023015"/>
    </source>
</evidence>
<dbReference type="AlphaFoldDB" id="A0A2Y8ZTR5"/>
<dbReference type="SUPFAM" id="SSF46785">
    <property type="entry name" value="Winged helix' DNA-binding domain"/>
    <property type="match status" value="1"/>
</dbReference>
<dbReference type="OrthoDB" id="370168at2"/>
<evidence type="ECO:0000256" key="2">
    <source>
        <dbReference type="ARBA" id="ARBA00023125"/>
    </source>
</evidence>
<dbReference type="GO" id="GO:0003677">
    <property type="term" value="F:DNA binding"/>
    <property type="evidence" value="ECO:0007669"/>
    <property type="project" value="UniProtKB-KW"/>
</dbReference>
<dbReference type="InterPro" id="IPR036388">
    <property type="entry name" value="WH-like_DNA-bd_sf"/>
</dbReference>